<accession>A0A2K1JVV8</accession>
<proteinExistence type="predicted"/>
<evidence type="ECO:0000256" key="1">
    <source>
        <dbReference type="SAM" id="MobiDB-lite"/>
    </source>
</evidence>
<sequence>MEEKKTSRWSCPVRSPPRAMTRRRTPAFTAPASGVKNRLANNSTGKATDNWVQGSGETMDEYGDDLRSSALNLSLSLSLSK</sequence>
<evidence type="ECO:0000313" key="2">
    <source>
        <dbReference type="EMBL" id="PNR45660.1"/>
    </source>
</evidence>
<dbReference type="EnsemblPlants" id="Pp3c11_23073V3.1">
    <property type="protein sequence ID" value="PAC:32956805.CDS.1"/>
    <property type="gene ID" value="Pp3c11_23073"/>
</dbReference>
<reference evidence="2 4" key="2">
    <citation type="journal article" date="2018" name="Plant J.">
        <title>The Physcomitrella patens chromosome-scale assembly reveals moss genome structure and evolution.</title>
        <authorList>
            <person name="Lang D."/>
            <person name="Ullrich K.K."/>
            <person name="Murat F."/>
            <person name="Fuchs J."/>
            <person name="Jenkins J."/>
            <person name="Haas F.B."/>
            <person name="Piednoel M."/>
            <person name="Gundlach H."/>
            <person name="Van Bel M."/>
            <person name="Meyberg R."/>
            <person name="Vives C."/>
            <person name="Morata J."/>
            <person name="Symeonidi A."/>
            <person name="Hiss M."/>
            <person name="Muchero W."/>
            <person name="Kamisugi Y."/>
            <person name="Saleh O."/>
            <person name="Blanc G."/>
            <person name="Decker E.L."/>
            <person name="van Gessel N."/>
            <person name="Grimwood J."/>
            <person name="Hayes R.D."/>
            <person name="Graham S.W."/>
            <person name="Gunter L.E."/>
            <person name="McDaniel S.F."/>
            <person name="Hoernstein S.N.W."/>
            <person name="Larsson A."/>
            <person name="Li F.W."/>
            <person name="Perroud P.F."/>
            <person name="Phillips J."/>
            <person name="Ranjan P."/>
            <person name="Rokshar D.S."/>
            <person name="Rothfels C.J."/>
            <person name="Schneider L."/>
            <person name="Shu S."/>
            <person name="Stevenson D.W."/>
            <person name="Thummler F."/>
            <person name="Tillich M."/>
            <person name="Villarreal Aguilar J.C."/>
            <person name="Widiez T."/>
            <person name="Wong G.K."/>
            <person name="Wymore A."/>
            <person name="Zhang Y."/>
            <person name="Zimmer A.D."/>
            <person name="Quatrano R.S."/>
            <person name="Mayer K.F.X."/>
            <person name="Goodstein D."/>
            <person name="Casacuberta J.M."/>
            <person name="Vandepoele K."/>
            <person name="Reski R."/>
            <person name="Cuming A.C."/>
            <person name="Tuskan G.A."/>
            <person name="Maumus F."/>
            <person name="Salse J."/>
            <person name="Schmutz J."/>
            <person name="Rensing S.A."/>
        </authorList>
    </citation>
    <scope>NUCLEOTIDE SEQUENCE [LARGE SCALE GENOMIC DNA]</scope>
    <source>
        <strain evidence="3 4">cv. Gransden 2004</strain>
    </source>
</reference>
<dbReference type="EMBL" id="ABEU02000011">
    <property type="protein sequence ID" value="PNR45660.1"/>
    <property type="molecule type" value="Genomic_DNA"/>
</dbReference>
<reference evidence="2 4" key="1">
    <citation type="journal article" date="2008" name="Science">
        <title>The Physcomitrella genome reveals evolutionary insights into the conquest of land by plants.</title>
        <authorList>
            <person name="Rensing S."/>
            <person name="Lang D."/>
            <person name="Zimmer A."/>
            <person name="Terry A."/>
            <person name="Salamov A."/>
            <person name="Shapiro H."/>
            <person name="Nishiyama T."/>
            <person name="Perroud P.-F."/>
            <person name="Lindquist E."/>
            <person name="Kamisugi Y."/>
            <person name="Tanahashi T."/>
            <person name="Sakakibara K."/>
            <person name="Fujita T."/>
            <person name="Oishi K."/>
            <person name="Shin-I T."/>
            <person name="Kuroki Y."/>
            <person name="Toyoda A."/>
            <person name="Suzuki Y."/>
            <person name="Hashimoto A."/>
            <person name="Yamaguchi K."/>
            <person name="Sugano A."/>
            <person name="Kohara Y."/>
            <person name="Fujiyama A."/>
            <person name="Anterola A."/>
            <person name="Aoki S."/>
            <person name="Ashton N."/>
            <person name="Barbazuk W.B."/>
            <person name="Barker E."/>
            <person name="Bennetzen J."/>
            <person name="Bezanilla M."/>
            <person name="Blankenship R."/>
            <person name="Cho S.H."/>
            <person name="Dutcher S."/>
            <person name="Estelle M."/>
            <person name="Fawcett J.A."/>
            <person name="Gundlach H."/>
            <person name="Hanada K."/>
            <person name="Heyl A."/>
            <person name="Hicks K.A."/>
            <person name="Hugh J."/>
            <person name="Lohr M."/>
            <person name="Mayer K."/>
            <person name="Melkozernov A."/>
            <person name="Murata T."/>
            <person name="Nelson D."/>
            <person name="Pils B."/>
            <person name="Prigge M."/>
            <person name="Reiss B."/>
            <person name="Renner T."/>
            <person name="Rombauts S."/>
            <person name="Rushton P."/>
            <person name="Sanderfoot A."/>
            <person name="Schween G."/>
            <person name="Shiu S.-H."/>
            <person name="Stueber K."/>
            <person name="Theodoulou F.L."/>
            <person name="Tu H."/>
            <person name="Van de Peer Y."/>
            <person name="Verrier P.J."/>
            <person name="Waters E."/>
            <person name="Wood A."/>
            <person name="Yang L."/>
            <person name="Cove D."/>
            <person name="Cuming A."/>
            <person name="Hasebe M."/>
            <person name="Lucas S."/>
            <person name="Mishler D.B."/>
            <person name="Reski R."/>
            <person name="Grigoriev I."/>
            <person name="Quatrano R.S."/>
            <person name="Boore J.L."/>
        </authorList>
    </citation>
    <scope>NUCLEOTIDE SEQUENCE [LARGE SCALE GENOMIC DNA]</scope>
    <source>
        <strain evidence="3 4">cv. Gransden 2004</strain>
    </source>
</reference>
<reference evidence="3" key="3">
    <citation type="submission" date="2020-12" db="UniProtKB">
        <authorList>
            <consortium name="EnsemblPlants"/>
        </authorList>
    </citation>
    <scope>IDENTIFICATION</scope>
</reference>
<protein>
    <submittedName>
        <fullName evidence="2 3">Uncharacterized protein</fullName>
    </submittedName>
</protein>
<evidence type="ECO:0000313" key="4">
    <source>
        <dbReference type="Proteomes" id="UP000006727"/>
    </source>
</evidence>
<keyword evidence="4" id="KW-1185">Reference proteome</keyword>
<dbReference type="Proteomes" id="UP000006727">
    <property type="component" value="Chromosome 11"/>
</dbReference>
<organism evidence="2">
    <name type="scientific">Physcomitrium patens</name>
    <name type="common">Spreading-leaved earth moss</name>
    <name type="synonym">Physcomitrella patens</name>
    <dbReference type="NCBI Taxonomy" id="3218"/>
    <lineage>
        <taxon>Eukaryota</taxon>
        <taxon>Viridiplantae</taxon>
        <taxon>Streptophyta</taxon>
        <taxon>Embryophyta</taxon>
        <taxon>Bryophyta</taxon>
        <taxon>Bryophytina</taxon>
        <taxon>Bryopsida</taxon>
        <taxon>Funariidae</taxon>
        <taxon>Funariales</taxon>
        <taxon>Funariaceae</taxon>
        <taxon>Physcomitrium</taxon>
    </lineage>
</organism>
<dbReference type="Gramene" id="Pp3c11_23073V3.1">
    <property type="protein sequence ID" value="PAC:32956805.CDS.1"/>
    <property type="gene ID" value="Pp3c11_23073"/>
</dbReference>
<feature type="compositionally biased region" description="Polar residues" evidence="1">
    <location>
        <begin position="39"/>
        <end position="56"/>
    </location>
</feature>
<dbReference type="AlphaFoldDB" id="A0A2K1JVV8"/>
<name>A0A2K1JVV8_PHYPA</name>
<feature type="region of interest" description="Disordered" evidence="1">
    <location>
        <begin position="1"/>
        <end position="56"/>
    </location>
</feature>
<gene>
    <name evidence="2" type="ORF">PHYPA_015431</name>
</gene>
<dbReference type="InParanoid" id="A0A2K1JVV8"/>
<evidence type="ECO:0000313" key="3">
    <source>
        <dbReference type="EnsemblPlants" id="PAC:32956805.CDS.1"/>
    </source>
</evidence>